<comment type="caution">
    <text evidence="2">The sequence shown here is derived from an EMBL/GenBank/DDBJ whole genome shotgun (WGS) entry which is preliminary data.</text>
</comment>
<evidence type="ECO:0000313" key="2">
    <source>
        <dbReference type="EMBL" id="TNN87413.1"/>
    </source>
</evidence>
<evidence type="ECO:0000256" key="1">
    <source>
        <dbReference type="SAM" id="MobiDB-lite"/>
    </source>
</evidence>
<dbReference type="Proteomes" id="UP000314294">
    <property type="component" value="Unassembled WGS sequence"/>
</dbReference>
<evidence type="ECO:0000313" key="3">
    <source>
        <dbReference type="Proteomes" id="UP000314294"/>
    </source>
</evidence>
<feature type="region of interest" description="Disordered" evidence="1">
    <location>
        <begin position="76"/>
        <end position="128"/>
    </location>
</feature>
<proteinExistence type="predicted"/>
<keyword evidence="3" id="KW-1185">Reference proteome</keyword>
<reference evidence="2 3" key="1">
    <citation type="submission" date="2019-03" db="EMBL/GenBank/DDBJ databases">
        <title>First draft genome of Liparis tanakae, snailfish: a comprehensive survey of snailfish specific genes.</title>
        <authorList>
            <person name="Kim W."/>
            <person name="Song I."/>
            <person name="Jeong J.-H."/>
            <person name="Kim D."/>
            <person name="Kim S."/>
            <person name="Ryu S."/>
            <person name="Song J.Y."/>
            <person name="Lee S.K."/>
        </authorList>
    </citation>
    <scope>NUCLEOTIDE SEQUENCE [LARGE SCALE GENOMIC DNA]</scope>
    <source>
        <tissue evidence="2">Muscle</tissue>
    </source>
</reference>
<gene>
    <name evidence="2" type="ORF">EYF80_002614</name>
</gene>
<feature type="compositionally biased region" description="Polar residues" evidence="1">
    <location>
        <begin position="16"/>
        <end position="25"/>
    </location>
</feature>
<sequence>MPRQDIGKERRKQTHHQTSAHTQRQWPRIKDDAVNLALQELPDRKEKESLSLSALQLARGFVRVPDNVVSNLRLTSAQPSSAQQQHALKKKGGPIVPSDSVSSAISLEPGSDYTDTSPNLRRPASKPSTGAATRLFNMSFTLIPLLGWLMLMMEEGGFSTSTLGHSDRLSCDFFTSEDSVDMSGPAVWSTSDPLRMLASCSSPIPESEWGRELSLWRMSRYLETMRTEMKYTTAKARNWACLLPPEDMFFSASISLKLRELENTNTSTMTMRRDKKTWTSLSSANNRSVSSLWCMEDHLNSGMRNMVVLGPGLNCRLCSSVMSVPLKPKSTPALPVLIDESCPSAAAAAVPSVTSGLVEEVSALLPATELMPSEAPCSSNSSCSRILGKEPSSELAVM</sequence>
<organism evidence="2 3">
    <name type="scientific">Liparis tanakae</name>
    <name type="common">Tanaka's snailfish</name>
    <dbReference type="NCBI Taxonomy" id="230148"/>
    <lineage>
        <taxon>Eukaryota</taxon>
        <taxon>Metazoa</taxon>
        <taxon>Chordata</taxon>
        <taxon>Craniata</taxon>
        <taxon>Vertebrata</taxon>
        <taxon>Euteleostomi</taxon>
        <taxon>Actinopterygii</taxon>
        <taxon>Neopterygii</taxon>
        <taxon>Teleostei</taxon>
        <taxon>Neoteleostei</taxon>
        <taxon>Acanthomorphata</taxon>
        <taxon>Eupercaria</taxon>
        <taxon>Perciformes</taxon>
        <taxon>Cottioidei</taxon>
        <taxon>Cottales</taxon>
        <taxon>Liparidae</taxon>
        <taxon>Liparis</taxon>
    </lineage>
</organism>
<feature type="region of interest" description="Disordered" evidence="1">
    <location>
        <begin position="1"/>
        <end position="28"/>
    </location>
</feature>
<feature type="compositionally biased region" description="Low complexity" evidence="1">
    <location>
        <begin position="76"/>
        <end position="86"/>
    </location>
</feature>
<accession>A0A4Z2JCB4</accession>
<protein>
    <submittedName>
        <fullName evidence="2">Uncharacterized protein</fullName>
    </submittedName>
</protein>
<dbReference type="AlphaFoldDB" id="A0A4Z2JCB4"/>
<dbReference type="EMBL" id="SRLO01000011">
    <property type="protein sequence ID" value="TNN87413.1"/>
    <property type="molecule type" value="Genomic_DNA"/>
</dbReference>
<name>A0A4Z2JCB4_9TELE</name>